<name>A0A9D4TM08_CHLVU</name>
<comment type="caution">
    <text evidence="7">The sequence shown here is derived from an EMBL/GenBank/DDBJ whole genome shotgun (WGS) entry which is preliminary data.</text>
</comment>
<gene>
    <name evidence="7" type="ORF">D9Q98_007392</name>
</gene>
<dbReference type="Proteomes" id="UP001055712">
    <property type="component" value="Unassembled WGS sequence"/>
</dbReference>
<dbReference type="InterPro" id="IPR042163">
    <property type="entry name" value="PHF12"/>
</dbReference>
<dbReference type="PROSITE" id="PS01359">
    <property type="entry name" value="ZF_PHD_1"/>
    <property type="match status" value="1"/>
</dbReference>
<dbReference type="SMART" id="SM00249">
    <property type="entry name" value="PHD"/>
    <property type="match status" value="1"/>
</dbReference>
<protein>
    <recommendedName>
        <fullName evidence="6">PHD-type domain-containing protein</fullName>
    </recommendedName>
</protein>
<dbReference type="InterPro" id="IPR056511">
    <property type="entry name" value="IDM1_C"/>
</dbReference>
<dbReference type="InterPro" id="IPR011011">
    <property type="entry name" value="Znf_FYVE_PHD"/>
</dbReference>
<dbReference type="Gene3D" id="3.40.630.30">
    <property type="match status" value="1"/>
</dbReference>
<dbReference type="SUPFAM" id="SSF57903">
    <property type="entry name" value="FYVE/PHD zinc finger"/>
    <property type="match status" value="1"/>
</dbReference>
<evidence type="ECO:0000313" key="7">
    <source>
        <dbReference type="EMBL" id="KAI3428570.1"/>
    </source>
</evidence>
<dbReference type="GO" id="GO:0008270">
    <property type="term" value="F:zinc ion binding"/>
    <property type="evidence" value="ECO:0007669"/>
    <property type="project" value="UniProtKB-KW"/>
</dbReference>
<accession>A0A9D4TM08</accession>
<dbReference type="EMBL" id="SIDB01000009">
    <property type="protein sequence ID" value="KAI3428570.1"/>
    <property type="molecule type" value="Genomic_DNA"/>
</dbReference>
<dbReference type="CDD" id="cd15567">
    <property type="entry name" value="PHD4_NSD"/>
    <property type="match status" value="1"/>
</dbReference>
<dbReference type="OrthoDB" id="429143at2759"/>
<keyword evidence="2 4" id="KW-0863">Zinc-finger</keyword>
<dbReference type="InterPro" id="IPR019786">
    <property type="entry name" value="Zinc_finger_PHD-type_CS"/>
</dbReference>
<reference evidence="7" key="2">
    <citation type="submission" date="2020-11" db="EMBL/GenBank/DDBJ databases">
        <authorList>
            <person name="Cecchin M."/>
            <person name="Marcolungo L."/>
            <person name="Rossato M."/>
            <person name="Girolomoni L."/>
            <person name="Cosentino E."/>
            <person name="Cuine S."/>
            <person name="Li-Beisson Y."/>
            <person name="Delledonne M."/>
            <person name="Ballottari M."/>
        </authorList>
    </citation>
    <scope>NUCLEOTIDE SEQUENCE</scope>
    <source>
        <strain evidence="7">211/11P</strain>
        <tissue evidence="7">Whole cell</tissue>
    </source>
</reference>
<reference evidence="7" key="1">
    <citation type="journal article" date="2019" name="Plant J.">
        <title>Chlorella vulgaris genome assembly and annotation reveals the molecular basis for metabolic acclimation to high light conditions.</title>
        <authorList>
            <person name="Cecchin M."/>
            <person name="Marcolungo L."/>
            <person name="Rossato M."/>
            <person name="Girolomoni L."/>
            <person name="Cosentino E."/>
            <person name="Cuine S."/>
            <person name="Li-Beisson Y."/>
            <person name="Delledonne M."/>
            <person name="Ballottari M."/>
        </authorList>
    </citation>
    <scope>NUCLEOTIDE SEQUENCE</scope>
    <source>
        <strain evidence="7">211/11P</strain>
    </source>
</reference>
<evidence type="ECO:0000256" key="5">
    <source>
        <dbReference type="SAM" id="MobiDB-lite"/>
    </source>
</evidence>
<dbReference type="AlphaFoldDB" id="A0A9D4TM08"/>
<evidence type="ECO:0000256" key="2">
    <source>
        <dbReference type="ARBA" id="ARBA00022771"/>
    </source>
</evidence>
<feature type="domain" description="PHD-type" evidence="6">
    <location>
        <begin position="115"/>
        <end position="160"/>
    </location>
</feature>
<dbReference type="GO" id="GO:0005634">
    <property type="term" value="C:nucleus"/>
    <property type="evidence" value="ECO:0007669"/>
    <property type="project" value="TreeGrafter"/>
</dbReference>
<dbReference type="PANTHER" id="PTHR46309:SF1">
    <property type="entry name" value="PHD FINGER PROTEIN 12"/>
    <property type="match status" value="1"/>
</dbReference>
<proteinExistence type="predicted"/>
<dbReference type="InterPro" id="IPR016181">
    <property type="entry name" value="Acyl_CoA_acyltransferase"/>
</dbReference>
<dbReference type="InterPro" id="IPR001965">
    <property type="entry name" value="Znf_PHD"/>
</dbReference>
<dbReference type="Gene3D" id="3.30.40.10">
    <property type="entry name" value="Zinc/RING finger domain, C3HC4 (zinc finger)"/>
    <property type="match status" value="1"/>
</dbReference>
<keyword evidence="8" id="KW-1185">Reference proteome</keyword>
<dbReference type="GO" id="GO:0006357">
    <property type="term" value="P:regulation of transcription by RNA polymerase II"/>
    <property type="evidence" value="ECO:0007669"/>
    <property type="project" value="TreeGrafter"/>
</dbReference>
<evidence type="ECO:0000256" key="3">
    <source>
        <dbReference type="ARBA" id="ARBA00022833"/>
    </source>
</evidence>
<dbReference type="GO" id="GO:0003714">
    <property type="term" value="F:transcription corepressor activity"/>
    <property type="evidence" value="ECO:0007669"/>
    <property type="project" value="InterPro"/>
</dbReference>
<dbReference type="Pfam" id="PF23209">
    <property type="entry name" value="IDM1_C"/>
    <property type="match status" value="1"/>
</dbReference>
<dbReference type="CDD" id="cd04301">
    <property type="entry name" value="NAT_SF"/>
    <property type="match status" value="1"/>
</dbReference>
<keyword evidence="1" id="KW-0479">Metal-binding</keyword>
<dbReference type="PROSITE" id="PS50016">
    <property type="entry name" value="ZF_PHD_2"/>
    <property type="match status" value="1"/>
</dbReference>
<dbReference type="PANTHER" id="PTHR46309">
    <property type="entry name" value="PHD FINGER PROTEIN 12"/>
    <property type="match status" value="1"/>
</dbReference>
<feature type="region of interest" description="Disordered" evidence="5">
    <location>
        <begin position="741"/>
        <end position="767"/>
    </location>
</feature>
<dbReference type="InterPro" id="IPR013083">
    <property type="entry name" value="Znf_RING/FYVE/PHD"/>
</dbReference>
<dbReference type="Pfam" id="PF00628">
    <property type="entry name" value="PHD"/>
    <property type="match status" value="1"/>
</dbReference>
<evidence type="ECO:0000259" key="6">
    <source>
        <dbReference type="PROSITE" id="PS50016"/>
    </source>
</evidence>
<dbReference type="InterPro" id="IPR019787">
    <property type="entry name" value="Znf_PHD-finger"/>
</dbReference>
<evidence type="ECO:0000256" key="4">
    <source>
        <dbReference type="PROSITE-ProRule" id="PRU00146"/>
    </source>
</evidence>
<keyword evidence="3" id="KW-0862">Zinc</keyword>
<sequence>MPPRRKSALEELIRIGFVADGELLRYKSKQGQLLAVGRAREGGIEVEGVSKLLGYTAFEEVSGSRYHRPAEHTHTSSGRSLQSLSLLAGGSSSGAKGKAAPPPEPAVELLEDDNDEFCHICGLGGDLVCCETCPAVFHAACLDLPAAPEGDFYCPLCTCGTCGKGGYEGRMPTGCEWIDCSNFVSPQELQQSGRPQLADEPRGGGTAIPVAAAVAASPPPAAVVKPEPAKAAETGAAAAEAVQEASGVAPMQVDAQPAAAAPPTANFERLAAAASSSPPLAPAPADAAVDVAGAAMAADSAAVQCPVTGCWHHLSCFPASFAQQLRQGASGTCIRSQADAASSRRLAALCSAGVLSLNGPAHTATPAAASPGGESAVAAGGDSGSSGGAGVQLSLLVVRGAAAASPHYCRGHAPAYTPEQRQHLKVALSAGMHVLHSCYAPLPDSRTGEDMLPWLLRGAVFAGGKADYSSMHTVLLYAGQAVVGTAVFRSFGEVAEIPVLAVRPEVQRHNGLGRLLLAAVEQLLLLAGAKRVFMPAFAAEGSPYIHAHMAPGPAPAAQPAGDGAAGASDQLAVQQAAQPLAQLPPPLQAKWGYCLAPPAEVLALTIHPFLRIPGVLLACKQLGPDSVLPPPGLPERLCWSGRPGLDPKQLLKDGWLATVASPLLGGASAAATTAAGRQQQEGSIQGATRGGTGVAAAQAAAAGAPVKRKPGRPPKVAAAVRDTFKEEEVPPCPEPMLQTAAAAAGPGDAPLPQQQQYEQQRQQQYEAAMGAAAGAPPLLLDQQQQQQPQVPGGGAGFGMSPLLLDQQQQMVAALMYQQQAWQAAIQQHQQQAPMTPQQQAFVQQQLAVMAAQQQHLANLPPDAFAELAAQQQAAVQQQQEAQQQHMAALLAQQQAQHTGSVMQQQQEQHQQ</sequence>
<dbReference type="SUPFAM" id="SSF55729">
    <property type="entry name" value="Acyl-CoA N-acyltransferases (Nat)"/>
    <property type="match status" value="1"/>
</dbReference>
<evidence type="ECO:0000313" key="8">
    <source>
        <dbReference type="Proteomes" id="UP001055712"/>
    </source>
</evidence>
<evidence type="ECO:0000256" key="1">
    <source>
        <dbReference type="ARBA" id="ARBA00022723"/>
    </source>
</evidence>
<organism evidence="7 8">
    <name type="scientific">Chlorella vulgaris</name>
    <name type="common">Green alga</name>
    <dbReference type="NCBI Taxonomy" id="3077"/>
    <lineage>
        <taxon>Eukaryota</taxon>
        <taxon>Viridiplantae</taxon>
        <taxon>Chlorophyta</taxon>
        <taxon>core chlorophytes</taxon>
        <taxon>Trebouxiophyceae</taxon>
        <taxon>Chlorellales</taxon>
        <taxon>Chlorellaceae</taxon>
        <taxon>Chlorella clade</taxon>
        <taxon>Chlorella</taxon>
    </lineage>
</organism>